<sequence>MCFCTCSPPDPPKLPSVSVSPSAEIVEGSSVTLTCSSDANPAANYTWYKENEDSPKASGQIFTITDFRAEHSGNYYCEAQNRIGRHNSTLHLIVVASPMKSIAAGSISAIFLVIIFLFSFLWMRKKRSAQQTTESGERPDNNAQLNMGSVRDDPSATAPRAPAEEPDDVYYASVRFCKNQEDPLYSNIRPAQANRLKNEEEDEDEEGVEYSMVNIKSASASSDKFLHSQIKTSRGCGGFICTVQHSHQKPKMIQGQYGWGVTYTSTKICALKGSTVEISCTYRYPSRINYLYTKVEETIWFTKMNGYEPVDVRTDSEYSGRVEYHCDKNDCTLRIRDVRESDSAEYKFMFITNQPGGRFTGSPGVTLSVTDLQVKVRGSSYSSWLNCESRCLLSNHPSYIWYKNGQKIWGRTSSLSGPFHPADSSSCALQGYEDFPSPSVCVHGQTCNRVTYTDRSICAFKGSSVDISCTYNSYKYYVESKYWFRTERSQRGRSTLRISDLRERDSAQYHFTFKTPSFEWRSSLPATTLTVTALQVQVSRVTVHQFYTEAELKCHSSCSPAGRLSYVWVKNGEKNMMEEKSTYKGRFYPGDNISCALKGHEDFPSPSVYPPKLPSVSVSPSAEIVEGSSVTLTCSSDANPAANYTWYKENGNITSLSKEPQLVFRSIQSSDSGEYYCTAENKLGMRMSEYISINVTYPPKTSSVSVDPLGVIVEGSSVTLTCSSDANPAAKYIWYKENQKVFQGHKESYLFTSISSEDRGIYHCKSENQHGERNSTSLFIDVQYAPKRPSVIPSAEIVEGSSVTLTCSSDANPAANYTWYKENQTLLQGKKDIYPFTSVRLEDTGMYFCRSENKYGQISTSVHIDVQYPPKLPSVSVSPSAEIVEGSSVNLTCSSSDANPAANYTWYKENEDSPKASGQNFTITDFRAEHSGNYYCEAQNRRGLCNSTLHLIVVSRSMKSVAAGSITTIFLTVIFLCAFLWIRKKRSAQQTTESGERPDNNAQLNMGSVCNPSAAVQRAPAEEPDDVYYASVSFCKNQEDPLYSNIRPAQANRLKNEEEDEDEEGVEYTVVNIKSASASPEPQRKGLCKDDVLLHSTQRDERSSYEFTCSSQWIGCLPSLCVRIIICTTSTTIIFPWGSGPPAPPFRLLWINTQAELGSNLWASFHLTTSVVSPSAEIVEGSSVTLTCSSDANPAANYTWYKENEDSPKASGQIFTITDFRAEHSGNYYCEAQNRIGCRNSKLHLIGLPGTFNGTTIAVVLTAVLAVVLIFTLIRKKRGEKHDDRNQCQQPEQDDLHYASVEFSNIKPAQRRRHKQENEENVEYAAVKVKSGSTAVRPQRKGLCKDDVLLHSTQRDERSSYEFTCSSQWIGCLPSLCVRPQRKGLCKDDVLLHYPPKLPSVSVSPSAEIVEGSSVTLTCSSDANPAANYTWYKENGNVTSLSKEPQLVFSSIQSSDSGEYYCTAENELGTRTSGNISINVKYPPKLPSVSVSPSAEIVEGSSVTLTCSSDANPAANYTWYKENEDSPKASGQIFTITDLRPENSGNYYCEAQNSGGLCNSTLHLIVVSRRPFNETLIAVVLTVVLAVVLISVFIWIGKKRGKRLDDRNKGKRPEQDDLHYASVEFSNIKPAQHRRHKQEDEENVEYAAVKVKSGSTAVRKKHGEKLDDRNQGQQPEQDDLHYASVEFSNIRRHKQEDEENVEYAAVKVKTGSTAVRICDKGQTWQSLGQQFSSFAPPCLHNESFECGPFGFHIPSLPQFTLTTVIDQANDGRVMLSANLTMVLELWVATQSCVNREYSRGLSTQPWGRRCAQSQGGGCGAAHPHSLGSARQEVQDPVTEGAVEPEVGEGSVEGVHGQTCNRVTYTDRSICVSKGFITLQVQVSRVTVHQFYTEAELKCHSSCSPAGPLSYVWLKNGEKITWEEKSTYKGQFYPGDNINCALKGHEDFPSPSVCSWKSAAIGTITAVLLTIILLASFLWMRRKQSLTRQSNGGERPDNRAQLIVGPVYDDPSAMAQRADQQEDLHYASICFSQSQADSLYSNIRPAQPGRQTEGEDEEEDGVDYATVKFNNAGSAPRVRMTGEVTYTSTEICALKGSTVEISCTYRYPSRINERDTKVEETIWFVRLQDEEPVDVRTDSDSEYSGRVEYHCDKNDCTVIRTTENRDCEREHQRRKFLLEYQVEIYFVTGVTLSVKGEIIEFNSVTLTCSSDANPAAKYTWYKRSQTLLSKEPQLVFSSIQSSDSGEYYCTAENELGMRTSENIFIDVKYAPKLPSVSVSPSAEIVEGSSVTLTCSSDANPAANYTWYKENQTLIQGPEGIYYFTSISSEDRGIYYCKSENQYGEINSPLLVNVHCCGYVDNRVHCSTLLLELQDEEPVDVRTDSEYSGRVEYHCDKNDCTLRIRDVRESDSAEYKFMFITNQPGVKPETCNRRQTCNIVPLHAPEIPYVSVIPFGEIKEESLVTLNCSSDANTSSQIHLYRPSDREMSGAAMSLTAAASGFVVFLLSVQVIQGQDGWGVTYTSTEICALKGSTVEINCTYRYPSRINERDTKVEETFWFVRLQNKEPVDVRTDSEYSDAPKVPSVLKSPQGDTMKDSSVTLTCSSDAKPAAKYSWYKKWNGNITSLSKEPQQLVFRSIQSSDSGEYYCTAENKLGMRTSESVFVDVMALKKKKASTGVLSFRKPHTSYHQNLKYVNKSPPDPPKTATLSVSPSAEIVEGSSVTLTCSSDANPAAKYTWYKENQTLIQGPEDTYLFTSINSEDSGIYHCQSENQHGEINSTSVSLDVQYAPKLPSVSVSPSAAEIVEGSSVNLTCSSDANPAAKYTWYKENEDSPKASGQIFTITDFRAEHSGNYYCEAQNRRGHRNSTLHLTVVGPWKSAAIGTITAVLLTVILLASFLWMRRKQSLTRQSNGGERPDNRAQLIVGPVYDDPSAMAQRADQQEDLHYASICFSQSQADSLYSNIRPAQPGRQTEGEDEEEDGVDYATVKFNDAGSAPRTRREEDGGDSFALYSTVNKSSANTT</sequence>
<accession>A0ACB8VDC9</accession>
<evidence type="ECO:0000313" key="2">
    <source>
        <dbReference type="Proteomes" id="UP000831701"/>
    </source>
</evidence>
<evidence type="ECO:0000313" key="1">
    <source>
        <dbReference type="EMBL" id="KAI3353500.1"/>
    </source>
</evidence>
<protein>
    <submittedName>
        <fullName evidence="1">Uncharacterized protein</fullName>
    </submittedName>
</protein>
<name>A0ACB8VDC9_9TELE</name>
<reference evidence="1" key="1">
    <citation type="submission" date="2022-04" db="EMBL/GenBank/DDBJ databases">
        <title>Jade perch genome.</title>
        <authorList>
            <person name="Chao B."/>
        </authorList>
    </citation>
    <scope>NUCLEOTIDE SEQUENCE</scope>
    <source>
        <strain evidence="1">CB-2022</strain>
    </source>
</reference>
<comment type="caution">
    <text evidence="1">The sequence shown here is derived from an EMBL/GenBank/DDBJ whole genome shotgun (WGS) entry which is preliminary data.</text>
</comment>
<organism evidence="1 2">
    <name type="scientific">Scortum barcoo</name>
    <name type="common">barcoo grunter</name>
    <dbReference type="NCBI Taxonomy" id="214431"/>
    <lineage>
        <taxon>Eukaryota</taxon>
        <taxon>Metazoa</taxon>
        <taxon>Chordata</taxon>
        <taxon>Craniata</taxon>
        <taxon>Vertebrata</taxon>
        <taxon>Euteleostomi</taxon>
        <taxon>Actinopterygii</taxon>
        <taxon>Neopterygii</taxon>
        <taxon>Teleostei</taxon>
        <taxon>Neoteleostei</taxon>
        <taxon>Acanthomorphata</taxon>
        <taxon>Eupercaria</taxon>
        <taxon>Centrarchiformes</taxon>
        <taxon>Terapontoidei</taxon>
        <taxon>Terapontidae</taxon>
        <taxon>Scortum</taxon>
    </lineage>
</organism>
<gene>
    <name evidence="1" type="ORF">L3Q82_020020</name>
</gene>
<dbReference type="Proteomes" id="UP000831701">
    <property type="component" value="Chromosome 23"/>
</dbReference>
<dbReference type="EMBL" id="CM041553">
    <property type="protein sequence ID" value="KAI3353500.1"/>
    <property type="molecule type" value="Genomic_DNA"/>
</dbReference>
<proteinExistence type="predicted"/>
<keyword evidence="2" id="KW-1185">Reference proteome</keyword>